<protein>
    <submittedName>
        <fullName evidence="1">Uncharacterized protein</fullName>
    </submittedName>
</protein>
<evidence type="ECO:0000313" key="2">
    <source>
        <dbReference type="Proteomes" id="UP000039865"/>
    </source>
</evidence>
<proteinExistence type="predicted"/>
<dbReference type="InParanoid" id="A0A078B0W6"/>
<accession>A0A078B0W6</accession>
<reference evidence="1 2" key="1">
    <citation type="submission" date="2014-06" db="EMBL/GenBank/DDBJ databases">
        <authorList>
            <person name="Swart Estienne"/>
        </authorList>
    </citation>
    <scope>NUCLEOTIDE SEQUENCE [LARGE SCALE GENOMIC DNA]</scope>
    <source>
        <strain evidence="1 2">130c</strain>
    </source>
</reference>
<dbReference type="EMBL" id="CCKQ01014935">
    <property type="protein sequence ID" value="CDW86743.1"/>
    <property type="molecule type" value="Genomic_DNA"/>
</dbReference>
<gene>
    <name evidence="1" type="primary">Contig19031.g20183</name>
    <name evidence="1" type="ORF">STYLEM_15841</name>
</gene>
<name>A0A078B0W6_STYLE</name>
<dbReference type="Proteomes" id="UP000039865">
    <property type="component" value="Unassembled WGS sequence"/>
</dbReference>
<evidence type="ECO:0000313" key="1">
    <source>
        <dbReference type="EMBL" id="CDW86743.1"/>
    </source>
</evidence>
<sequence length="147" mass="16581">MSPEDFGGITSLNKFYQMNAIENSFNEGKYFQYVQAHDFGKTEMVLDLNTYLIGGAMLEEQFTTSPLIDIAIADSIDFTKIGNGTDGPCGMNAFSLSSWNQPRPDIQSDYLTLTSTSNTNVLRQYSEIKVYAKIFHSRKKINKEAFM</sequence>
<organism evidence="1 2">
    <name type="scientific">Stylonychia lemnae</name>
    <name type="common">Ciliate</name>
    <dbReference type="NCBI Taxonomy" id="5949"/>
    <lineage>
        <taxon>Eukaryota</taxon>
        <taxon>Sar</taxon>
        <taxon>Alveolata</taxon>
        <taxon>Ciliophora</taxon>
        <taxon>Intramacronucleata</taxon>
        <taxon>Spirotrichea</taxon>
        <taxon>Stichotrichia</taxon>
        <taxon>Sporadotrichida</taxon>
        <taxon>Oxytrichidae</taxon>
        <taxon>Stylonychinae</taxon>
        <taxon>Stylonychia</taxon>
    </lineage>
</organism>
<keyword evidence="2" id="KW-1185">Reference proteome</keyword>
<dbReference type="AlphaFoldDB" id="A0A078B0W6"/>